<feature type="non-terminal residue" evidence="3">
    <location>
        <position position="1"/>
    </location>
</feature>
<sequence length="1748" mass="187611">STTSDCASRSGAIPGNGYTDATGQNYNDQSWDFRTVSLDIPSGFQNQSSVDFRIVVDTNACCTNYGGSYPSDNREGLTVSEIRVVDYDGNTLFMDGLDNHSTMSHSGLPDANGNPSADDWGFISILKGQQSISKTFEDATANSPTVSDATGWTRSTSMTSGNCNDDKCKFTLNKVTQNSGPPSTSTFPYAYGIGFSGNYAQYIDEAKLISPWYEIPMNGTAYLTFDHWSCSEVSWDGGAVFIKVNSGSWQHFDPGNWYTSNIYTGAGHNLAGMSAFGTNHCTGTASSGSWTSNSGMTNMVASLANYRNDTVKFKFAFGSDAIWSLAGWFIDNAGVKIANYGEVGHWLSPTVSIDRASKFNLGFIDIDAEIVGGAWIRGTVVEADTGNAIPGFSNISFPISLAGIDAQAYPNIRLKIHMMTDDPEVSPVLKNVYIGGDRILNAGSGYNGWDYSAGIEVIDDLLNATAITGTITSDYTHSSRPIKSVTIKGNISSGVVATITDAQGNSLGSSSKGGTVEFTTPKTGYGVSVSLPTNAWIDVLRISSKFADPASNPSIDVLNDGSSEWSFPLGDGYGHFGWQSMFSTSDDQHARSVTLDLDGSNSESLVVRIPDSASVESGLIAISPDADGFESPIVLSVAGSSVTGGSGNSPFLSQLSQGQISGIGLMSASHTDSDTGRQWLEVPIEVSSVSAQTVSLTSMGIGYLIFENVSGLGPSIASYHDTHTSDDPPPVELAIPVSVTSDYGAISIDGSVIHDYMFVNRDFSVPNTLYPDGEMIEIVTSHHHLYDNANMADISLTGAASDGNSLGFHAQNSADGLWGAGGSGVLFSQSSGSELAPLDTEMSFVEQSVHNDGYTDIVVHWFFDVGWNWDDVDSIFWQARANDENGETLWPATAQSGRTGSNAVENDLQIDSFTVKDEQGRLISNIYDTLFYPFPILEGGDLNISGTVRFQDSTDTRPIGSDYFTALNLSGSIYPLQSGDGGTFSGVVASPSDVSDMLLSPIMISVGPQGASSGAQDVTGMPPLIEVVVDTSPPVAGPLEVNTPVGLQGVDGMVVDPTVPFAPFLTISEDEARGESLTLRYWRTGVDDADSDNIPDEDEYQSQDKILSAGLTGQQQIQFSGIDVSALNNEPIYLHVEGTDWAGLSYQEGGTGGGPGAQSAWATVVVAVDEPTEFAGIGIGTGQGANSAFDLDRETQDSIDYYLVPGQTHTFTIRIDEPNGFHTIDNISVMLCGYGVDYGMFTYAPYSETLWTPEDSMLLPISAQTEQVTSSVTELRLGFRLSWDFPWPPIETSLSPEVFNCQPRVYVEDNLVSIESDSLGSLEWRLDNQLSAIPETAKDLTPPLVETLGTSLYLGQGDEFSFTGTVYHTGSGQRLEEVPSDLTVQITMVYGTENRVSYAEVQSNATFTAAMVLPERPPLNPTMTVTTSLLNTPGGSSSVDNSDASVTVDTASPTALFNLADYPDSSLTIIETHEIDSIPVTVTIIEDIGLVAGPLQVSWEFRRDGQLIAGTESTGELSWISSNDGKHVYQAQLDFTPNVELQFENGDNIAFWITTTDMAGNPVIGLGGPDSPRMPALRVVEFLGQYTREVVTPTKSPFIGEVLTIVTYWENPGKLDGTIEVGLYEQKEDLSWQPSRSTLQYGDVEIYLPPESSSIKAQFEYETWREGQPLLVLVVNGDFENVNYLNIEITGINVESAATLDQGGGQTAWIIGGLVLIISLMAVAFYIINNRGEDYYYEDEDWDESEQT</sequence>
<reference evidence="3" key="1">
    <citation type="submission" date="2018-05" db="EMBL/GenBank/DDBJ databases">
        <authorList>
            <person name="Lanie J.A."/>
            <person name="Ng W.-L."/>
            <person name="Kazmierczak K.M."/>
            <person name="Andrzejewski T.M."/>
            <person name="Davidsen T.M."/>
            <person name="Wayne K.J."/>
            <person name="Tettelin H."/>
            <person name="Glass J.I."/>
            <person name="Rusch D."/>
            <person name="Podicherti R."/>
            <person name="Tsui H.-C.T."/>
            <person name="Winkler M.E."/>
        </authorList>
    </citation>
    <scope>NUCLEOTIDE SEQUENCE</scope>
</reference>
<organism evidence="3">
    <name type="scientific">marine metagenome</name>
    <dbReference type="NCBI Taxonomy" id="408172"/>
    <lineage>
        <taxon>unclassified sequences</taxon>
        <taxon>metagenomes</taxon>
        <taxon>ecological metagenomes</taxon>
    </lineage>
</organism>
<gene>
    <name evidence="3" type="ORF">METZ01_LOCUS33963</name>
</gene>
<keyword evidence="2" id="KW-0812">Transmembrane</keyword>
<evidence type="ECO:0000256" key="2">
    <source>
        <dbReference type="SAM" id="Phobius"/>
    </source>
</evidence>
<feature type="region of interest" description="Disordered" evidence="1">
    <location>
        <begin position="1"/>
        <end position="23"/>
    </location>
</feature>
<protein>
    <submittedName>
        <fullName evidence="3">Uncharacterized protein</fullName>
    </submittedName>
</protein>
<keyword evidence="2" id="KW-1133">Transmembrane helix</keyword>
<dbReference type="EMBL" id="UINC01001454">
    <property type="protein sequence ID" value="SUZ81109.1"/>
    <property type="molecule type" value="Genomic_DNA"/>
</dbReference>
<evidence type="ECO:0000313" key="3">
    <source>
        <dbReference type="EMBL" id="SUZ81109.1"/>
    </source>
</evidence>
<evidence type="ECO:0000256" key="1">
    <source>
        <dbReference type="SAM" id="MobiDB-lite"/>
    </source>
</evidence>
<accession>A0A381QRC9</accession>
<proteinExistence type="predicted"/>
<name>A0A381QRC9_9ZZZZ</name>
<keyword evidence="2" id="KW-0472">Membrane</keyword>
<feature type="transmembrane region" description="Helical" evidence="2">
    <location>
        <begin position="1708"/>
        <end position="1728"/>
    </location>
</feature>